<dbReference type="Proteomes" id="UP000537260">
    <property type="component" value="Unassembled WGS sequence"/>
</dbReference>
<proteinExistence type="predicted"/>
<name>A0A7Z0J796_9MICO</name>
<evidence type="ECO:0000313" key="2">
    <source>
        <dbReference type="Proteomes" id="UP000537260"/>
    </source>
</evidence>
<evidence type="ECO:0000313" key="1">
    <source>
        <dbReference type="EMBL" id="NYJ21051.1"/>
    </source>
</evidence>
<reference evidence="1 2" key="1">
    <citation type="submission" date="2020-07" db="EMBL/GenBank/DDBJ databases">
        <title>Sequencing the genomes of 1000 actinobacteria strains.</title>
        <authorList>
            <person name="Klenk H.-P."/>
        </authorList>
    </citation>
    <scope>NUCLEOTIDE SEQUENCE [LARGE SCALE GENOMIC DNA]</scope>
    <source>
        <strain evidence="1 2">LI1</strain>
    </source>
</reference>
<protein>
    <submittedName>
        <fullName evidence="1">Uncharacterized protein</fullName>
    </submittedName>
</protein>
<dbReference type="RefSeq" id="WP_179579714.1">
    <property type="nucleotide sequence ID" value="NZ_JACCFM010000001.1"/>
</dbReference>
<organism evidence="1 2">
    <name type="scientific">Glaciibacter psychrotolerans</name>
    <dbReference type="NCBI Taxonomy" id="670054"/>
    <lineage>
        <taxon>Bacteria</taxon>
        <taxon>Bacillati</taxon>
        <taxon>Actinomycetota</taxon>
        <taxon>Actinomycetes</taxon>
        <taxon>Micrococcales</taxon>
        <taxon>Microbacteriaceae</taxon>
        <taxon>Glaciibacter</taxon>
    </lineage>
</organism>
<keyword evidence="2" id="KW-1185">Reference proteome</keyword>
<gene>
    <name evidence="1" type="ORF">HNR05_002842</name>
</gene>
<dbReference type="EMBL" id="JACCFM010000001">
    <property type="protein sequence ID" value="NYJ21051.1"/>
    <property type="molecule type" value="Genomic_DNA"/>
</dbReference>
<dbReference type="AlphaFoldDB" id="A0A7Z0J796"/>
<sequence length="97" mass="10076">MNTFESSPQELRGASARAGSIASALKSHPIHQLAAGDFGHAGLAAAVTAFQQAWSGEIRLREASAENTRRFLESAAADSEKADAILAKEIGRLGGAK</sequence>
<accession>A0A7Z0J796</accession>
<comment type="caution">
    <text evidence="1">The sequence shown here is derived from an EMBL/GenBank/DDBJ whole genome shotgun (WGS) entry which is preliminary data.</text>
</comment>